<name>A0A098SDK5_9BACT</name>
<protein>
    <recommendedName>
        <fullName evidence="3">Signal transduction histidine kinase internal region domain-containing protein</fullName>
    </recommendedName>
</protein>
<evidence type="ECO:0000313" key="4">
    <source>
        <dbReference type="EMBL" id="KGE89077.1"/>
    </source>
</evidence>
<dbReference type="PANTHER" id="PTHR34220">
    <property type="entry name" value="SENSOR HISTIDINE KINASE YPDA"/>
    <property type="match status" value="1"/>
</dbReference>
<evidence type="ECO:0000256" key="1">
    <source>
        <dbReference type="PROSITE-ProRule" id="PRU00339"/>
    </source>
</evidence>
<dbReference type="OrthoDB" id="607947at2"/>
<keyword evidence="5" id="KW-1185">Reference proteome</keyword>
<feature type="coiled-coil region" evidence="2">
    <location>
        <begin position="322"/>
        <end position="349"/>
    </location>
</feature>
<dbReference type="RefSeq" id="WP_044216888.1">
    <property type="nucleotide sequence ID" value="NZ_JBKAGJ010000001.1"/>
</dbReference>
<reference evidence="4 5" key="1">
    <citation type="journal article" date="2014" name="Int. J. Syst. Evol. Microbiol.">
        <title>Phaeodactylibacter xiamenensis gen. nov., sp. nov., a member of the family Saprospiraceae isolated from the marine alga Phaeodactylum tricornutum.</title>
        <authorList>
            <person name="Chen Z.Jr."/>
            <person name="Lei X."/>
            <person name="Lai Q."/>
            <person name="Li Y."/>
            <person name="Zhang B."/>
            <person name="Zhang J."/>
            <person name="Zhang H."/>
            <person name="Yang L."/>
            <person name="Zheng W."/>
            <person name="Tian Y."/>
            <person name="Yu Z."/>
            <person name="Xu H.Jr."/>
            <person name="Zheng T."/>
        </authorList>
    </citation>
    <scope>NUCLEOTIDE SEQUENCE [LARGE SCALE GENOMIC DNA]</scope>
    <source>
        <strain evidence="4 5">KD52</strain>
    </source>
</reference>
<evidence type="ECO:0000313" key="5">
    <source>
        <dbReference type="Proteomes" id="UP000029736"/>
    </source>
</evidence>
<dbReference type="SMART" id="SM00028">
    <property type="entry name" value="TPR"/>
    <property type="match status" value="6"/>
</dbReference>
<accession>A0A098SDK5</accession>
<dbReference type="Pfam" id="PF13424">
    <property type="entry name" value="TPR_12"/>
    <property type="match status" value="1"/>
</dbReference>
<dbReference type="Pfam" id="PF06580">
    <property type="entry name" value="His_kinase"/>
    <property type="match status" value="1"/>
</dbReference>
<dbReference type="InterPro" id="IPR036890">
    <property type="entry name" value="HATPase_C_sf"/>
</dbReference>
<feature type="coiled-coil region" evidence="2">
    <location>
        <begin position="402"/>
        <end position="429"/>
    </location>
</feature>
<dbReference type="STRING" id="1524460.IX84_04690"/>
<gene>
    <name evidence="4" type="ORF">IX84_04690</name>
</gene>
<evidence type="ECO:0000259" key="3">
    <source>
        <dbReference type="Pfam" id="PF06580"/>
    </source>
</evidence>
<organism evidence="4 5">
    <name type="scientific">Phaeodactylibacter xiamenensis</name>
    <dbReference type="NCBI Taxonomy" id="1524460"/>
    <lineage>
        <taxon>Bacteria</taxon>
        <taxon>Pseudomonadati</taxon>
        <taxon>Bacteroidota</taxon>
        <taxon>Saprospiria</taxon>
        <taxon>Saprospirales</taxon>
        <taxon>Haliscomenobacteraceae</taxon>
        <taxon>Phaeodactylibacter</taxon>
    </lineage>
</organism>
<dbReference type="InterPro" id="IPR050640">
    <property type="entry name" value="Bact_2-comp_sensor_kinase"/>
</dbReference>
<dbReference type="GO" id="GO:0000155">
    <property type="term" value="F:phosphorelay sensor kinase activity"/>
    <property type="evidence" value="ECO:0007669"/>
    <property type="project" value="InterPro"/>
</dbReference>
<dbReference type="Gene3D" id="1.25.40.10">
    <property type="entry name" value="Tetratricopeptide repeat domain"/>
    <property type="match status" value="2"/>
</dbReference>
<dbReference type="Proteomes" id="UP000029736">
    <property type="component" value="Unassembled WGS sequence"/>
</dbReference>
<dbReference type="SUPFAM" id="SSF48452">
    <property type="entry name" value="TPR-like"/>
    <property type="match status" value="2"/>
</dbReference>
<feature type="domain" description="Signal transduction histidine kinase internal region" evidence="3">
    <location>
        <begin position="425"/>
        <end position="505"/>
    </location>
</feature>
<evidence type="ECO:0000256" key="2">
    <source>
        <dbReference type="SAM" id="Coils"/>
    </source>
</evidence>
<dbReference type="PANTHER" id="PTHR34220:SF7">
    <property type="entry name" value="SENSOR HISTIDINE KINASE YPDA"/>
    <property type="match status" value="1"/>
</dbReference>
<dbReference type="EMBL" id="JPOS01000012">
    <property type="protein sequence ID" value="KGE89077.1"/>
    <property type="molecule type" value="Genomic_DNA"/>
</dbReference>
<dbReference type="InterPro" id="IPR011990">
    <property type="entry name" value="TPR-like_helical_dom_sf"/>
</dbReference>
<dbReference type="InterPro" id="IPR019734">
    <property type="entry name" value="TPR_rpt"/>
</dbReference>
<comment type="caution">
    <text evidence="4">The sequence shown here is derived from an EMBL/GenBank/DDBJ whole genome shotgun (WGS) entry which is preliminary data.</text>
</comment>
<dbReference type="PROSITE" id="PS50005">
    <property type="entry name" value="TPR"/>
    <property type="match status" value="1"/>
</dbReference>
<dbReference type="AlphaFoldDB" id="A0A098SDK5"/>
<proteinExistence type="predicted"/>
<sequence>MFIEASEQRVVNVQQLENKLNLQPDPRQRLVLLDKLIAHYVFSNIERAEELLGELYKILRDIETPDLLLNYHLYEATIKNQMYDYDEAEFHYQTAMAMLQERGTVNQQTEVYIDYAGLCINKTDMERAHDYLTKAGKILKTFPSERLKARLICREGFLQLHYGNYSKAIEMLLQADKMITMLQSPLDLKDYYFLTLIHSGLGQIYEGNDEPEKSIRARRKVVEMCEQMGIRTRLSWHYLSVGKSYMAQGEQENAEGFFRLALENADDASEDARANAYANLGFCYMERDQYQKALELFDLAHEVYSQKPEKNNKNFSNVALWRGEIFQKLNDAEQSLKQLEMALHFAEKTEDYQQIANICKELAAFHARHSDYKLAYQYQCKHDEYIERYHKDVDQRKQREVEAKYEAEKKRQETELLELKATRLQLKALRAQMNPHFMYNALNSIQNYITSHDVDSATKYLAKFAQLMRRSLEYSDLEVISLEDEIEFLEQYLVINEKLRFEHKLSYEIIIDEEIEEDILCVPTMIIQPYVENAIEHGLRTRENGLIKVFFFLFDEQTILCRVEDNGIGRDRALQLQMNDPRYQNHRSRGTSITENRLRILHNNNAQKEEVFVHTHDLRDSETGLPLGTRVEIKIPILEIKVSPSSQSASSL</sequence>
<feature type="repeat" description="TPR" evidence="1">
    <location>
        <begin position="274"/>
        <end position="307"/>
    </location>
</feature>
<dbReference type="GO" id="GO:0016020">
    <property type="term" value="C:membrane"/>
    <property type="evidence" value="ECO:0007669"/>
    <property type="project" value="InterPro"/>
</dbReference>
<keyword evidence="1" id="KW-0802">TPR repeat</keyword>
<dbReference type="SUPFAM" id="SSF55874">
    <property type="entry name" value="ATPase domain of HSP90 chaperone/DNA topoisomerase II/histidine kinase"/>
    <property type="match status" value="1"/>
</dbReference>
<keyword evidence="2" id="KW-0175">Coiled coil</keyword>
<dbReference type="InterPro" id="IPR010559">
    <property type="entry name" value="Sig_transdc_His_kin_internal"/>
</dbReference>
<dbReference type="Gene3D" id="3.30.565.10">
    <property type="entry name" value="Histidine kinase-like ATPase, C-terminal domain"/>
    <property type="match status" value="1"/>
</dbReference>